<comment type="caution">
    <text evidence="2">The sequence shown here is derived from an EMBL/GenBank/DDBJ whole genome shotgun (WGS) entry which is preliminary data.</text>
</comment>
<dbReference type="PANTHER" id="PTHR36887">
    <property type="entry name" value="OS01G0532300 PROTEIN"/>
    <property type="match status" value="1"/>
</dbReference>
<keyword evidence="1" id="KW-0472">Membrane</keyword>
<reference evidence="2 3" key="1">
    <citation type="submission" date="2020-10" db="EMBL/GenBank/DDBJ databases">
        <title>The Coptis chinensis genome and diversification of protoberbering-type alkaloids.</title>
        <authorList>
            <person name="Wang B."/>
            <person name="Shu S."/>
            <person name="Song C."/>
            <person name="Liu Y."/>
        </authorList>
    </citation>
    <scope>NUCLEOTIDE SEQUENCE [LARGE SCALE GENOMIC DNA]</scope>
    <source>
        <strain evidence="2">HL-2020</strain>
        <tissue evidence="2">Leaf</tissue>
    </source>
</reference>
<sequence>MEKSQKFQIVKVSLIAIFFFITPLLAPWMRPPYLYFLLNLLIVALGAEAGLLSFLMPRDDKKTLLFAPNPIVATAKVIPEPSCDKEANEVINNGNLPEVEEKKVQKVEKSVSVKVASAVKVRTLKKCPSTPSIFFIGGGETEAEEIDNEFEEEEEEGCLSGQELFTQAETFIGNFYKQLKIQREDSWRKLHDFYHKAF</sequence>
<accession>A0A835GV12</accession>
<evidence type="ECO:0000313" key="2">
    <source>
        <dbReference type="EMBL" id="KAF9587286.1"/>
    </source>
</evidence>
<proteinExistence type="predicted"/>
<name>A0A835GV12_9MAGN</name>
<dbReference type="InterPro" id="IPR008480">
    <property type="entry name" value="DUF761_pln"/>
</dbReference>
<keyword evidence="3" id="KW-1185">Reference proteome</keyword>
<organism evidence="2 3">
    <name type="scientific">Coptis chinensis</name>
    <dbReference type="NCBI Taxonomy" id="261450"/>
    <lineage>
        <taxon>Eukaryota</taxon>
        <taxon>Viridiplantae</taxon>
        <taxon>Streptophyta</taxon>
        <taxon>Embryophyta</taxon>
        <taxon>Tracheophyta</taxon>
        <taxon>Spermatophyta</taxon>
        <taxon>Magnoliopsida</taxon>
        <taxon>Ranunculales</taxon>
        <taxon>Ranunculaceae</taxon>
        <taxon>Coptidoideae</taxon>
        <taxon>Coptis</taxon>
    </lineage>
</organism>
<dbReference type="Pfam" id="PF05553">
    <property type="entry name" value="DUF761"/>
    <property type="match status" value="1"/>
</dbReference>
<dbReference type="AlphaFoldDB" id="A0A835GV12"/>
<gene>
    <name evidence="2" type="ORF">IFM89_000261</name>
</gene>
<feature type="transmembrane region" description="Helical" evidence="1">
    <location>
        <begin position="12"/>
        <end position="29"/>
    </location>
</feature>
<feature type="transmembrane region" description="Helical" evidence="1">
    <location>
        <begin position="35"/>
        <end position="55"/>
    </location>
</feature>
<dbReference type="OrthoDB" id="1923900at2759"/>
<dbReference type="Proteomes" id="UP000631114">
    <property type="component" value="Unassembled WGS sequence"/>
</dbReference>
<evidence type="ECO:0000256" key="1">
    <source>
        <dbReference type="SAM" id="Phobius"/>
    </source>
</evidence>
<protein>
    <recommendedName>
        <fullName evidence="4">DUF4408 domain-containing protein</fullName>
    </recommendedName>
</protein>
<keyword evidence="1" id="KW-1133">Transmembrane helix</keyword>
<dbReference type="EMBL" id="JADFTS010000009">
    <property type="protein sequence ID" value="KAF9587286.1"/>
    <property type="molecule type" value="Genomic_DNA"/>
</dbReference>
<dbReference type="PANTHER" id="PTHR36887:SF1">
    <property type="entry name" value="OS01G0532300 PROTEIN"/>
    <property type="match status" value="1"/>
</dbReference>
<evidence type="ECO:0008006" key="4">
    <source>
        <dbReference type="Google" id="ProtNLM"/>
    </source>
</evidence>
<evidence type="ECO:0000313" key="3">
    <source>
        <dbReference type="Proteomes" id="UP000631114"/>
    </source>
</evidence>
<keyword evidence="1" id="KW-0812">Transmembrane</keyword>